<dbReference type="KEGG" id="amr:AM1_1067"/>
<dbReference type="EMBL" id="CP000828">
    <property type="protein sequence ID" value="ABW26106.1"/>
    <property type="molecule type" value="Genomic_DNA"/>
</dbReference>
<dbReference type="Proteomes" id="UP000000268">
    <property type="component" value="Chromosome"/>
</dbReference>
<keyword evidence="3" id="KW-1185">Reference proteome</keyword>
<feature type="transmembrane region" description="Helical" evidence="1">
    <location>
        <begin position="94"/>
        <end position="116"/>
    </location>
</feature>
<gene>
    <name evidence="2" type="ordered locus">AM1_1067</name>
</gene>
<evidence type="ECO:0000313" key="2">
    <source>
        <dbReference type="EMBL" id="ABW26106.1"/>
    </source>
</evidence>
<keyword evidence="1" id="KW-0812">Transmembrane</keyword>
<dbReference type="HOGENOM" id="CLU_1801812_0_0_3"/>
<organism evidence="2 3">
    <name type="scientific">Acaryochloris marina (strain MBIC 11017)</name>
    <dbReference type="NCBI Taxonomy" id="329726"/>
    <lineage>
        <taxon>Bacteria</taxon>
        <taxon>Bacillati</taxon>
        <taxon>Cyanobacteriota</taxon>
        <taxon>Cyanophyceae</taxon>
        <taxon>Acaryochloridales</taxon>
        <taxon>Acaryochloridaceae</taxon>
        <taxon>Acaryochloris</taxon>
    </lineage>
</organism>
<name>B0C1U0_ACAM1</name>
<proteinExistence type="predicted"/>
<dbReference type="OrthoDB" id="462071at2"/>
<dbReference type="AlphaFoldDB" id="B0C1U0"/>
<evidence type="ECO:0000256" key="1">
    <source>
        <dbReference type="SAM" id="Phobius"/>
    </source>
</evidence>
<protein>
    <submittedName>
        <fullName evidence="2">Uncharacterized protein</fullName>
    </submittedName>
</protein>
<sequence>MIPANNSKEEETLARFLNKLPLEVAESFDATQRQALMTALTSSSPPSRKLDVRKSFSLLGRKYYFVVLLGKDRRTHKRVRIAQLEAHDQGLRRYLSMGLAGSLLSVVVLSTAYLAASAVGVNFFPQSHADNVLFAPQAEASEP</sequence>
<keyword evidence="1" id="KW-0472">Membrane</keyword>
<accession>B0C1U0</accession>
<reference evidence="2 3" key="1">
    <citation type="journal article" date="2008" name="Proc. Natl. Acad. Sci. U.S.A.">
        <title>Niche adaptation and genome expansion in the chlorophyll d-producing cyanobacterium Acaryochloris marina.</title>
        <authorList>
            <person name="Swingley W.D."/>
            <person name="Chen M."/>
            <person name="Cheung P.C."/>
            <person name="Conrad A.L."/>
            <person name="Dejesa L.C."/>
            <person name="Hao J."/>
            <person name="Honchak B.M."/>
            <person name="Karbach L.E."/>
            <person name="Kurdoglu A."/>
            <person name="Lahiri S."/>
            <person name="Mastrian S.D."/>
            <person name="Miyashita H."/>
            <person name="Page L."/>
            <person name="Ramakrishna P."/>
            <person name="Satoh S."/>
            <person name="Sattley W.M."/>
            <person name="Shimada Y."/>
            <person name="Taylor H.L."/>
            <person name="Tomo T."/>
            <person name="Tsuchiya T."/>
            <person name="Wang Z.T."/>
            <person name="Raymond J."/>
            <person name="Mimuro M."/>
            <person name="Blankenship R.E."/>
            <person name="Touchman J.W."/>
        </authorList>
    </citation>
    <scope>NUCLEOTIDE SEQUENCE [LARGE SCALE GENOMIC DNA]</scope>
    <source>
        <strain evidence="3">MBIC 11017</strain>
    </source>
</reference>
<evidence type="ECO:0000313" key="3">
    <source>
        <dbReference type="Proteomes" id="UP000000268"/>
    </source>
</evidence>
<dbReference type="STRING" id="329726.AM1_1067"/>
<keyword evidence="1" id="KW-1133">Transmembrane helix</keyword>
<dbReference type="RefSeq" id="WP_012161663.1">
    <property type="nucleotide sequence ID" value="NC_009925.1"/>
</dbReference>